<accession>A0A1G2KV26</accession>
<dbReference type="PANTHER" id="PTHR11655:SF14">
    <property type="entry name" value="LARGE RIBOSOMAL SUBUNIT PROTEIN UL6M"/>
    <property type="match status" value="1"/>
</dbReference>
<dbReference type="InterPro" id="IPR002358">
    <property type="entry name" value="Ribosomal_uL6_CS"/>
</dbReference>
<dbReference type="Proteomes" id="UP000177811">
    <property type="component" value="Unassembled WGS sequence"/>
</dbReference>
<keyword evidence="3 5" id="KW-0699">rRNA-binding</keyword>
<protein>
    <recommendedName>
        <fullName evidence="3">Large ribosomal subunit protein uL6</fullName>
    </recommendedName>
</protein>
<dbReference type="InterPro" id="IPR019906">
    <property type="entry name" value="Ribosomal_uL6_bac-type"/>
</dbReference>
<keyword evidence="2 3" id="KW-0687">Ribonucleoprotein</keyword>
<dbReference type="GO" id="GO:0003735">
    <property type="term" value="F:structural constituent of ribosome"/>
    <property type="evidence" value="ECO:0007669"/>
    <property type="project" value="UniProtKB-UniRule"/>
</dbReference>
<dbReference type="NCBIfam" id="TIGR03654">
    <property type="entry name" value="L6_bact"/>
    <property type="match status" value="1"/>
</dbReference>
<dbReference type="SUPFAM" id="SSF56053">
    <property type="entry name" value="Ribosomal protein L6"/>
    <property type="match status" value="2"/>
</dbReference>
<sequence length="181" mass="18981">MSRVGKTPIQLPSGVTVVKNGGVIVVKGPKGEVQKELIPETDIAVDGSVVVVVASASSKRTPALWGLARALLQNMVTGVTSGFEKKLEIEGVGYKVAAEGPNLSFSLGLSHPVKFSAPKGITFLIEKSIITVSGIDKEVVGETAARIRRLKPPEPYKGKGIHYVGEVIRRKAGKKATATAA</sequence>
<proteinExistence type="inferred from homology"/>
<dbReference type="InterPro" id="IPR020040">
    <property type="entry name" value="Ribosomal_uL6_a/b-dom"/>
</dbReference>
<dbReference type="PIRSF" id="PIRSF002162">
    <property type="entry name" value="Ribosomal_L6"/>
    <property type="match status" value="1"/>
</dbReference>
<gene>
    <name evidence="3" type="primary">rplF</name>
    <name evidence="7" type="ORF">A3C16_05395</name>
</gene>
<name>A0A1G2KV26_9BACT</name>
<dbReference type="GO" id="GO:0002181">
    <property type="term" value="P:cytoplasmic translation"/>
    <property type="evidence" value="ECO:0007669"/>
    <property type="project" value="TreeGrafter"/>
</dbReference>
<keyword evidence="1 3" id="KW-0689">Ribosomal protein</keyword>
<dbReference type="GO" id="GO:0022625">
    <property type="term" value="C:cytosolic large ribosomal subunit"/>
    <property type="evidence" value="ECO:0007669"/>
    <property type="project" value="UniProtKB-UniRule"/>
</dbReference>
<dbReference type="Gene3D" id="3.90.930.12">
    <property type="entry name" value="Ribosomal protein L6, alpha-beta domain"/>
    <property type="match status" value="2"/>
</dbReference>
<evidence type="ECO:0000256" key="3">
    <source>
        <dbReference type="HAMAP-Rule" id="MF_01365"/>
    </source>
</evidence>
<dbReference type="GO" id="GO:0019843">
    <property type="term" value="F:rRNA binding"/>
    <property type="evidence" value="ECO:0007669"/>
    <property type="project" value="UniProtKB-UniRule"/>
</dbReference>
<evidence type="ECO:0000313" key="8">
    <source>
        <dbReference type="Proteomes" id="UP000177811"/>
    </source>
</evidence>
<organism evidence="7 8">
    <name type="scientific">Candidatus Sungbacteria bacterium RIFCSPHIGHO2_02_FULL_51_29</name>
    <dbReference type="NCBI Taxonomy" id="1802273"/>
    <lineage>
        <taxon>Bacteria</taxon>
        <taxon>Candidatus Sungiibacteriota</taxon>
    </lineage>
</organism>
<dbReference type="PRINTS" id="PR00059">
    <property type="entry name" value="RIBOSOMALL6"/>
</dbReference>
<evidence type="ECO:0000256" key="2">
    <source>
        <dbReference type="ARBA" id="ARBA00023274"/>
    </source>
</evidence>
<dbReference type="PROSITE" id="PS00525">
    <property type="entry name" value="RIBOSOMAL_L6_1"/>
    <property type="match status" value="1"/>
</dbReference>
<dbReference type="EMBL" id="MHQL01000034">
    <property type="protein sequence ID" value="OHA02482.1"/>
    <property type="molecule type" value="Genomic_DNA"/>
</dbReference>
<dbReference type="HAMAP" id="MF_01365_B">
    <property type="entry name" value="Ribosomal_uL6_B"/>
    <property type="match status" value="1"/>
</dbReference>
<evidence type="ECO:0000256" key="5">
    <source>
        <dbReference type="RuleBase" id="RU003870"/>
    </source>
</evidence>
<evidence type="ECO:0000313" key="7">
    <source>
        <dbReference type="EMBL" id="OHA02482.1"/>
    </source>
</evidence>
<dbReference type="Pfam" id="PF00347">
    <property type="entry name" value="Ribosomal_L6"/>
    <property type="match status" value="2"/>
</dbReference>
<evidence type="ECO:0000259" key="6">
    <source>
        <dbReference type="Pfam" id="PF00347"/>
    </source>
</evidence>
<comment type="function">
    <text evidence="3 5">This protein binds to the 23S rRNA, and is important in its secondary structure. It is located near the subunit interface in the base of the L7/L12 stalk, and near the tRNA binding site of the peptidyltransferase center.</text>
</comment>
<keyword evidence="3 5" id="KW-0694">RNA-binding</keyword>
<comment type="caution">
    <text evidence="7">The sequence shown here is derived from an EMBL/GenBank/DDBJ whole genome shotgun (WGS) entry which is preliminary data.</text>
</comment>
<dbReference type="InterPro" id="IPR036789">
    <property type="entry name" value="Ribosomal_uL6-like_a/b-dom_sf"/>
</dbReference>
<comment type="similarity">
    <text evidence="3 4">Belongs to the universal ribosomal protein uL6 family.</text>
</comment>
<comment type="subunit">
    <text evidence="3">Part of the 50S ribosomal subunit.</text>
</comment>
<evidence type="ECO:0000256" key="1">
    <source>
        <dbReference type="ARBA" id="ARBA00022980"/>
    </source>
</evidence>
<dbReference type="PANTHER" id="PTHR11655">
    <property type="entry name" value="60S/50S RIBOSOMAL PROTEIN L6/L9"/>
    <property type="match status" value="1"/>
</dbReference>
<feature type="domain" description="Large ribosomal subunit protein uL6 alpha-beta" evidence="6">
    <location>
        <begin position="91"/>
        <end position="163"/>
    </location>
</feature>
<reference evidence="7 8" key="1">
    <citation type="journal article" date="2016" name="Nat. Commun.">
        <title>Thousands of microbial genomes shed light on interconnected biogeochemical processes in an aquifer system.</title>
        <authorList>
            <person name="Anantharaman K."/>
            <person name="Brown C.T."/>
            <person name="Hug L.A."/>
            <person name="Sharon I."/>
            <person name="Castelle C.J."/>
            <person name="Probst A.J."/>
            <person name="Thomas B.C."/>
            <person name="Singh A."/>
            <person name="Wilkins M.J."/>
            <person name="Karaoz U."/>
            <person name="Brodie E.L."/>
            <person name="Williams K.H."/>
            <person name="Hubbard S.S."/>
            <person name="Banfield J.F."/>
        </authorList>
    </citation>
    <scope>NUCLEOTIDE SEQUENCE [LARGE SCALE GENOMIC DNA]</scope>
</reference>
<feature type="domain" description="Large ribosomal subunit protein uL6 alpha-beta" evidence="6">
    <location>
        <begin position="12"/>
        <end position="82"/>
    </location>
</feature>
<dbReference type="InterPro" id="IPR000702">
    <property type="entry name" value="Ribosomal_uL6-like"/>
</dbReference>
<evidence type="ECO:0000256" key="4">
    <source>
        <dbReference type="RuleBase" id="RU003869"/>
    </source>
</evidence>
<dbReference type="AlphaFoldDB" id="A0A1G2KV26"/>